<organism evidence="1 2">
    <name type="scientific">Tetranychus urticae</name>
    <name type="common">Two-spotted spider mite</name>
    <dbReference type="NCBI Taxonomy" id="32264"/>
    <lineage>
        <taxon>Eukaryota</taxon>
        <taxon>Metazoa</taxon>
        <taxon>Ecdysozoa</taxon>
        <taxon>Arthropoda</taxon>
        <taxon>Chelicerata</taxon>
        <taxon>Arachnida</taxon>
        <taxon>Acari</taxon>
        <taxon>Acariformes</taxon>
        <taxon>Trombidiformes</taxon>
        <taxon>Prostigmata</taxon>
        <taxon>Eleutherengona</taxon>
        <taxon>Raphignathae</taxon>
        <taxon>Tetranychoidea</taxon>
        <taxon>Tetranychidae</taxon>
        <taxon>Tetranychus</taxon>
    </lineage>
</organism>
<sequence length="49" mass="5836">MIDIGKPKELIYEKNTRTPIEILARLPARGRKFMRFIQFGNIGLDWKYP</sequence>
<reference evidence="1" key="2">
    <citation type="submission" date="2015-06" db="UniProtKB">
        <authorList>
            <consortium name="EnsemblMetazoa"/>
        </authorList>
    </citation>
    <scope>IDENTIFICATION</scope>
</reference>
<dbReference type="Proteomes" id="UP000015104">
    <property type="component" value="Unassembled WGS sequence"/>
</dbReference>
<dbReference type="EMBL" id="CAEY01000891">
    <property type="status" value="NOT_ANNOTATED_CDS"/>
    <property type="molecule type" value="Genomic_DNA"/>
</dbReference>
<protein>
    <submittedName>
        <fullName evidence="1">Uncharacterized protein</fullName>
    </submittedName>
</protein>
<dbReference type="HOGENOM" id="CLU_3144629_0_0_1"/>
<reference evidence="2" key="1">
    <citation type="submission" date="2011-08" db="EMBL/GenBank/DDBJ databases">
        <authorList>
            <person name="Rombauts S."/>
        </authorList>
    </citation>
    <scope>NUCLEOTIDE SEQUENCE</scope>
    <source>
        <strain evidence="2">London</strain>
    </source>
</reference>
<dbReference type="AlphaFoldDB" id="T1L195"/>
<dbReference type="EnsemblMetazoa" id="tetur31g00950.1">
    <property type="protein sequence ID" value="tetur31g00950.1"/>
    <property type="gene ID" value="tetur31g00950"/>
</dbReference>
<accession>T1L195</accession>
<proteinExistence type="predicted"/>
<evidence type="ECO:0000313" key="2">
    <source>
        <dbReference type="Proteomes" id="UP000015104"/>
    </source>
</evidence>
<evidence type="ECO:0000313" key="1">
    <source>
        <dbReference type="EnsemblMetazoa" id="tetur31g00950.1"/>
    </source>
</evidence>
<keyword evidence="2" id="KW-1185">Reference proteome</keyword>
<name>T1L195_TETUR</name>